<keyword evidence="11 13" id="KW-0630">Potassium</keyword>
<evidence type="ECO:0000256" key="11">
    <source>
        <dbReference type="ARBA" id="ARBA00022958"/>
    </source>
</evidence>
<reference evidence="15 16" key="1">
    <citation type="submission" date="2016-10" db="EMBL/GenBank/DDBJ databases">
        <authorList>
            <person name="de Groot N.N."/>
        </authorList>
    </citation>
    <scope>NUCLEOTIDE SEQUENCE [LARGE SCALE GENOMIC DNA]</scope>
    <source>
        <strain evidence="15 16">ATCC 43154</strain>
    </source>
</reference>
<protein>
    <recommendedName>
        <fullName evidence="3 13">Ribokinase</fullName>
        <shortName evidence="13">RK</shortName>
        <ecNumber evidence="2 13">2.7.1.15</ecNumber>
    </recommendedName>
</protein>
<evidence type="ECO:0000256" key="9">
    <source>
        <dbReference type="ARBA" id="ARBA00022840"/>
    </source>
</evidence>
<dbReference type="Gene3D" id="3.40.1190.20">
    <property type="match status" value="1"/>
</dbReference>
<dbReference type="GO" id="GO:0019303">
    <property type="term" value="P:D-ribose catabolic process"/>
    <property type="evidence" value="ECO:0007669"/>
    <property type="project" value="UniProtKB-UniRule"/>
</dbReference>
<comment type="cofactor">
    <cofactor evidence="13">
        <name>Mg(2+)</name>
        <dbReference type="ChEBI" id="CHEBI:18420"/>
    </cofactor>
    <text evidence="13">Requires a divalent cation, most likely magnesium in vivo, as an electrophilic catalyst to aid phosphoryl group transfer. It is the chelate of the metal and the nucleotide that is the actual substrate.</text>
</comment>
<dbReference type="RefSeq" id="WP_093384970.1">
    <property type="nucleotide sequence ID" value="NZ_FOTW01000006.1"/>
</dbReference>
<keyword evidence="12 13" id="KW-0119">Carbohydrate metabolism</keyword>
<dbReference type="STRING" id="758825.SAMN02982985_01187"/>
<comment type="subcellular location">
    <subcellularLocation>
        <location evidence="13">Cytoplasm</location>
    </subcellularLocation>
</comment>
<evidence type="ECO:0000256" key="4">
    <source>
        <dbReference type="ARBA" id="ARBA00022490"/>
    </source>
</evidence>
<sequence length="302" mass="30157">MIVVIGSINMDLVLGVPRMPMPGETISGGPFATIAGGKGANQAVACARLAAGRVPVAMVGCVGDDGFGDTLRTALQDEGIDDSHVSTIAATATGVASILVDAAGQNSIVLAAGANALLSPAHIDAARELIAAASIVVLQLEVPLETVGHAIKLAHSLGKTVLLNPAPARSLPVELLAQVDYLVPNEIEAAMLLGADARGGAVVAAQAEQLLALGCRNVLVTLGAEGVYAADAGGGHYYPARQVKAVDSTAAGDTFIGGLVAALATGATLEQAISLGQRAAAISVTRRGAQTSIPYLHELDAA</sequence>
<feature type="binding site" evidence="13">
    <location>
        <position position="292"/>
    </location>
    <ligand>
        <name>K(+)</name>
        <dbReference type="ChEBI" id="CHEBI:29103"/>
    </ligand>
</feature>
<dbReference type="GO" id="GO:0046872">
    <property type="term" value="F:metal ion binding"/>
    <property type="evidence" value="ECO:0007669"/>
    <property type="project" value="UniProtKB-KW"/>
</dbReference>
<feature type="binding site" evidence="13">
    <location>
        <position position="247"/>
    </location>
    <ligand>
        <name>K(+)</name>
        <dbReference type="ChEBI" id="CHEBI:29103"/>
    </ligand>
</feature>
<evidence type="ECO:0000256" key="3">
    <source>
        <dbReference type="ARBA" id="ARBA00016943"/>
    </source>
</evidence>
<dbReference type="PANTHER" id="PTHR10584:SF166">
    <property type="entry name" value="RIBOKINASE"/>
    <property type="match status" value="1"/>
</dbReference>
<feature type="binding site" evidence="13">
    <location>
        <position position="185"/>
    </location>
    <ligand>
        <name>ATP</name>
        <dbReference type="ChEBI" id="CHEBI:30616"/>
    </ligand>
</feature>
<dbReference type="AlphaFoldDB" id="A0A1I4JS67"/>
<dbReference type="GO" id="GO:0005829">
    <property type="term" value="C:cytosol"/>
    <property type="evidence" value="ECO:0007669"/>
    <property type="project" value="TreeGrafter"/>
</dbReference>
<dbReference type="SUPFAM" id="SSF53613">
    <property type="entry name" value="Ribokinase-like"/>
    <property type="match status" value="1"/>
</dbReference>
<keyword evidence="16" id="KW-1185">Reference proteome</keyword>
<dbReference type="UniPathway" id="UPA00916">
    <property type="reaction ID" value="UER00889"/>
</dbReference>
<dbReference type="PRINTS" id="PR00990">
    <property type="entry name" value="RIBOKINASE"/>
</dbReference>
<comment type="caution">
    <text evidence="13">Lacks conserved residue(s) required for the propagation of feature annotation.</text>
</comment>
<feature type="binding site" evidence="13">
    <location>
        <position position="286"/>
    </location>
    <ligand>
        <name>K(+)</name>
        <dbReference type="ChEBI" id="CHEBI:29103"/>
    </ligand>
</feature>
<evidence type="ECO:0000256" key="7">
    <source>
        <dbReference type="ARBA" id="ARBA00022741"/>
    </source>
</evidence>
<keyword evidence="9 13" id="KW-0067">ATP-binding</keyword>
<feature type="binding site" evidence="13">
    <location>
        <begin position="221"/>
        <end position="226"/>
    </location>
    <ligand>
        <name>ATP</name>
        <dbReference type="ChEBI" id="CHEBI:30616"/>
    </ligand>
</feature>
<dbReference type="InterPro" id="IPR002173">
    <property type="entry name" value="Carboh/pur_kinase_PfkB_CS"/>
</dbReference>
<evidence type="ECO:0000256" key="2">
    <source>
        <dbReference type="ARBA" id="ARBA00012035"/>
    </source>
</evidence>
<dbReference type="EC" id="2.7.1.15" evidence="2 13"/>
<dbReference type="EMBL" id="FOTW01000006">
    <property type="protein sequence ID" value="SFL69409.1"/>
    <property type="molecule type" value="Genomic_DNA"/>
</dbReference>
<feature type="binding site" evidence="13">
    <location>
        <begin position="37"/>
        <end position="41"/>
    </location>
    <ligand>
        <name>substrate</name>
    </ligand>
</feature>
<feature type="binding site" evidence="13">
    <location>
        <position position="253"/>
    </location>
    <ligand>
        <name>substrate</name>
    </ligand>
</feature>
<evidence type="ECO:0000256" key="1">
    <source>
        <dbReference type="ARBA" id="ARBA00005380"/>
    </source>
</evidence>
<evidence type="ECO:0000256" key="5">
    <source>
        <dbReference type="ARBA" id="ARBA00022679"/>
    </source>
</evidence>
<proteinExistence type="inferred from homology"/>
<accession>A0A1I4JS67</accession>
<comment type="function">
    <text evidence="13">Catalyzes the phosphorylation of ribose at O-5 in a reaction requiring ATP and magnesium. The resulting D-ribose-5-phosphate can then be used either for sythesis of nucleotides, histidine, and tryptophan, or as a component of the pentose phosphate pathway.</text>
</comment>
<feature type="binding site" evidence="13">
    <location>
        <begin position="9"/>
        <end position="11"/>
    </location>
    <ligand>
        <name>substrate</name>
    </ligand>
</feature>
<dbReference type="NCBIfam" id="TIGR02152">
    <property type="entry name" value="D_ribokin_bact"/>
    <property type="match status" value="1"/>
</dbReference>
<dbReference type="InterPro" id="IPR011877">
    <property type="entry name" value="Ribokinase"/>
</dbReference>
<evidence type="ECO:0000313" key="15">
    <source>
        <dbReference type="EMBL" id="SFL69409.1"/>
    </source>
</evidence>
<dbReference type="CDD" id="cd01174">
    <property type="entry name" value="ribokinase"/>
    <property type="match status" value="1"/>
</dbReference>
<evidence type="ECO:0000313" key="16">
    <source>
        <dbReference type="Proteomes" id="UP000199470"/>
    </source>
</evidence>
<dbReference type="Pfam" id="PF00294">
    <property type="entry name" value="PfkB"/>
    <property type="match status" value="1"/>
</dbReference>
<evidence type="ECO:0000256" key="6">
    <source>
        <dbReference type="ARBA" id="ARBA00022723"/>
    </source>
</evidence>
<dbReference type="PANTHER" id="PTHR10584">
    <property type="entry name" value="SUGAR KINASE"/>
    <property type="match status" value="1"/>
</dbReference>
<comment type="pathway">
    <text evidence="13">Carbohydrate metabolism; D-ribose degradation; D-ribose 5-phosphate from beta-D-ribopyranose: step 2/2.</text>
</comment>
<name>A0A1I4JS67_9BURK</name>
<comment type="activity regulation">
    <text evidence="13">Activated by a monovalent cation that binds near, but not in, the active site. The most likely occupant of the site in vivo is potassium. Ion binding induces a conformational change that may alter substrate affinity.</text>
</comment>
<feature type="active site" description="Proton acceptor" evidence="13">
    <location>
        <position position="253"/>
    </location>
</feature>
<dbReference type="InterPro" id="IPR002139">
    <property type="entry name" value="Ribo/fructo_kinase"/>
</dbReference>
<comment type="subunit">
    <text evidence="13">Homodimer.</text>
</comment>
<dbReference type="PROSITE" id="PS00584">
    <property type="entry name" value="PFKB_KINASES_2"/>
    <property type="match status" value="1"/>
</dbReference>
<organism evidence="15 16">
    <name type="scientific">Rugamonas rubra</name>
    <dbReference type="NCBI Taxonomy" id="758825"/>
    <lineage>
        <taxon>Bacteria</taxon>
        <taxon>Pseudomonadati</taxon>
        <taxon>Pseudomonadota</taxon>
        <taxon>Betaproteobacteria</taxon>
        <taxon>Burkholderiales</taxon>
        <taxon>Oxalobacteraceae</taxon>
        <taxon>Telluria group</taxon>
        <taxon>Rugamonas</taxon>
    </lineage>
</organism>
<evidence type="ECO:0000259" key="14">
    <source>
        <dbReference type="Pfam" id="PF00294"/>
    </source>
</evidence>
<gene>
    <name evidence="13" type="primary">rbsK</name>
    <name evidence="15" type="ORF">SAMN02982985_01187</name>
</gene>
<keyword evidence="6 13" id="KW-0479">Metal-binding</keyword>
<feature type="binding site" evidence="13">
    <location>
        <position position="141"/>
    </location>
    <ligand>
        <name>substrate</name>
    </ligand>
</feature>
<dbReference type="GO" id="GO:0005524">
    <property type="term" value="F:ATP binding"/>
    <property type="evidence" value="ECO:0007669"/>
    <property type="project" value="UniProtKB-UniRule"/>
</dbReference>
<feature type="binding site" evidence="13">
    <location>
        <begin position="252"/>
        <end position="253"/>
    </location>
    <ligand>
        <name>ATP</name>
        <dbReference type="ChEBI" id="CHEBI:30616"/>
    </ligand>
</feature>
<dbReference type="Proteomes" id="UP000199470">
    <property type="component" value="Unassembled WGS sequence"/>
</dbReference>
<feature type="binding site" evidence="13">
    <location>
        <position position="288"/>
    </location>
    <ligand>
        <name>K(+)</name>
        <dbReference type="ChEBI" id="CHEBI:29103"/>
    </ligand>
</feature>
<keyword evidence="10 13" id="KW-0460">Magnesium</keyword>
<evidence type="ECO:0000256" key="8">
    <source>
        <dbReference type="ARBA" id="ARBA00022777"/>
    </source>
</evidence>
<comment type="similarity">
    <text evidence="13">Belongs to the carbohydrate kinase PfkB family. Ribokinase subfamily.</text>
</comment>
<dbReference type="FunFam" id="3.40.1190.20:FF:000012">
    <property type="entry name" value="Ribokinase"/>
    <property type="match status" value="1"/>
</dbReference>
<keyword evidence="7 13" id="KW-0547">Nucleotide-binding</keyword>
<evidence type="ECO:0000256" key="13">
    <source>
        <dbReference type="HAMAP-Rule" id="MF_01987"/>
    </source>
</evidence>
<dbReference type="GO" id="GO:0004747">
    <property type="term" value="F:ribokinase activity"/>
    <property type="evidence" value="ECO:0007669"/>
    <property type="project" value="UniProtKB-UniRule"/>
</dbReference>
<comment type="catalytic activity">
    <reaction evidence="13">
        <text>D-ribose + ATP = D-ribose 5-phosphate + ADP + H(+)</text>
        <dbReference type="Rhea" id="RHEA:13697"/>
        <dbReference type="ChEBI" id="CHEBI:15378"/>
        <dbReference type="ChEBI" id="CHEBI:30616"/>
        <dbReference type="ChEBI" id="CHEBI:47013"/>
        <dbReference type="ChEBI" id="CHEBI:78346"/>
        <dbReference type="ChEBI" id="CHEBI:456216"/>
        <dbReference type="EC" id="2.7.1.15"/>
    </reaction>
</comment>
<evidence type="ECO:0000256" key="12">
    <source>
        <dbReference type="ARBA" id="ARBA00023277"/>
    </source>
</evidence>
<feature type="domain" description="Carbohydrate kinase PfkB" evidence="14">
    <location>
        <begin position="2"/>
        <end position="294"/>
    </location>
</feature>
<keyword evidence="8 13" id="KW-0418">Kinase</keyword>
<dbReference type="InterPro" id="IPR029056">
    <property type="entry name" value="Ribokinase-like"/>
</dbReference>
<evidence type="ECO:0000256" key="10">
    <source>
        <dbReference type="ARBA" id="ARBA00022842"/>
    </source>
</evidence>
<dbReference type="HAMAP" id="MF_01987">
    <property type="entry name" value="Ribokinase"/>
    <property type="match status" value="1"/>
</dbReference>
<keyword evidence="5 13" id="KW-0808">Transferase</keyword>
<comment type="similarity">
    <text evidence="1">Belongs to the carbohydrate kinase pfkB family.</text>
</comment>
<dbReference type="InterPro" id="IPR011611">
    <property type="entry name" value="PfkB_dom"/>
</dbReference>
<feature type="binding site" evidence="13">
    <location>
        <position position="283"/>
    </location>
    <ligand>
        <name>K(+)</name>
        <dbReference type="ChEBI" id="CHEBI:29103"/>
    </ligand>
</feature>
<keyword evidence="4 13" id="KW-0963">Cytoplasm</keyword>
<dbReference type="OrthoDB" id="9775849at2"/>
<feature type="binding site" evidence="13">
    <location>
        <position position="249"/>
    </location>
    <ligand>
        <name>K(+)</name>
        <dbReference type="ChEBI" id="CHEBI:29103"/>
    </ligand>
</feature>